<dbReference type="SUPFAM" id="SSF55008">
    <property type="entry name" value="HMA, heavy metal-associated domain"/>
    <property type="match status" value="1"/>
</dbReference>
<feature type="domain" description="HMA" evidence="2">
    <location>
        <begin position="59"/>
        <end position="127"/>
    </location>
</feature>
<dbReference type="Gene3D" id="3.30.70.100">
    <property type="match status" value="1"/>
</dbReference>
<organism evidence="3 4">
    <name type="scientific">Leucobacter alluvii</name>
    <dbReference type="NCBI Taxonomy" id="340321"/>
    <lineage>
        <taxon>Bacteria</taxon>
        <taxon>Bacillati</taxon>
        <taxon>Actinomycetota</taxon>
        <taxon>Actinomycetes</taxon>
        <taxon>Micrococcales</taxon>
        <taxon>Microbacteriaceae</taxon>
        <taxon>Leucobacter</taxon>
    </lineage>
</organism>
<dbReference type="Pfam" id="PF00403">
    <property type="entry name" value="HMA"/>
    <property type="match status" value="1"/>
</dbReference>
<dbReference type="InterPro" id="IPR017969">
    <property type="entry name" value="Heavy-metal-associated_CS"/>
</dbReference>
<gene>
    <name evidence="3" type="ORF">GCM10009786_05020</name>
</gene>
<dbReference type="EMBL" id="BAAAOP010000003">
    <property type="protein sequence ID" value="GAA2186039.1"/>
    <property type="molecule type" value="Genomic_DNA"/>
</dbReference>
<keyword evidence="4" id="KW-1185">Reference proteome</keyword>
<evidence type="ECO:0000313" key="4">
    <source>
        <dbReference type="Proteomes" id="UP001501084"/>
    </source>
</evidence>
<dbReference type="Proteomes" id="UP001501084">
    <property type="component" value="Unassembled WGS sequence"/>
</dbReference>
<evidence type="ECO:0000259" key="2">
    <source>
        <dbReference type="PROSITE" id="PS50846"/>
    </source>
</evidence>
<reference evidence="3 4" key="1">
    <citation type="journal article" date="2019" name="Int. J. Syst. Evol. Microbiol.">
        <title>The Global Catalogue of Microorganisms (GCM) 10K type strain sequencing project: providing services to taxonomists for standard genome sequencing and annotation.</title>
        <authorList>
            <consortium name="The Broad Institute Genomics Platform"/>
            <consortium name="The Broad Institute Genome Sequencing Center for Infectious Disease"/>
            <person name="Wu L."/>
            <person name="Ma J."/>
        </authorList>
    </citation>
    <scope>NUCLEOTIDE SEQUENCE [LARGE SCALE GENOMIC DNA]</scope>
    <source>
        <strain evidence="3 4">JCM 14919</strain>
    </source>
</reference>
<proteinExistence type="predicted"/>
<comment type="caution">
    <text evidence="3">The sequence shown here is derived from an EMBL/GenBank/DDBJ whole genome shotgun (WGS) entry which is preliminary data.</text>
</comment>
<dbReference type="InterPro" id="IPR036163">
    <property type="entry name" value="HMA_dom_sf"/>
</dbReference>
<dbReference type="PROSITE" id="PS50846">
    <property type="entry name" value="HMA_2"/>
    <property type="match status" value="1"/>
</dbReference>
<protein>
    <recommendedName>
        <fullName evidence="2">HMA domain-containing protein</fullName>
    </recommendedName>
</protein>
<dbReference type="CDD" id="cd00371">
    <property type="entry name" value="HMA"/>
    <property type="match status" value="1"/>
</dbReference>
<accession>A0ABN3B3C2</accession>
<name>A0ABN3B3C2_9MICO</name>
<sequence length="131" mass="13800">MKLRTQSHDWSVPKPNPLDSEENIMIDSFDAPQVDIISGSSCCAKPVTSDTTRATKTEVTNEILVSGMTCSHCVASVTAGLTSISNVESVSVELNASGISQITLKATAPVDAAAIQGAIENIGYFVETRLI</sequence>
<evidence type="ECO:0000313" key="3">
    <source>
        <dbReference type="EMBL" id="GAA2186039.1"/>
    </source>
</evidence>
<evidence type="ECO:0000256" key="1">
    <source>
        <dbReference type="ARBA" id="ARBA00022723"/>
    </source>
</evidence>
<dbReference type="PROSITE" id="PS01047">
    <property type="entry name" value="HMA_1"/>
    <property type="match status" value="1"/>
</dbReference>
<dbReference type="InterPro" id="IPR006121">
    <property type="entry name" value="HMA_dom"/>
</dbReference>
<keyword evidence="1" id="KW-0479">Metal-binding</keyword>